<reference evidence="3" key="1">
    <citation type="submission" date="2022-11" db="EMBL/GenBank/DDBJ databases">
        <authorList>
            <person name="Kikuchi T."/>
        </authorList>
    </citation>
    <scope>NUCLEOTIDE SEQUENCE</scope>
    <source>
        <strain evidence="3">PS1010</strain>
    </source>
</reference>
<dbReference type="EMBL" id="CANHGI010000003">
    <property type="protein sequence ID" value="CAI5444340.1"/>
    <property type="molecule type" value="Genomic_DNA"/>
</dbReference>
<dbReference type="PROSITE" id="PS50041">
    <property type="entry name" value="C_TYPE_LECTIN_2"/>
    <property type="match status" value="1"/>
</dbReference>
<keyword evidence="1" id="KW-0732">Signal</keyword>
<protein>
    <recommendedName>
        <fullName evidence="2">C-type lectin domain-containing protein</fullName>
    </recommendedName>
</protein>
<evidence type="ECO:0000256" key="1">
    <source>
        <dbReference type="SAM" id="SignalP"/>
    </source>
</evidence>
<comment type="caution">
    <text evidence="3">The sequence shown here is derived from an EMBL/GenBank/DDBJ whole genome shotgun (WGS) entry which is preliminary data.</text>
</comment>
<feature type="domain" description="C-type lectin" evidence="2">
    <location>
        <begin position="29"/>
        <end position="142"/>
    </location>
</feature>
<dbReference type="InterPro" id="IPR016187">
    <property type="entry name" value="CTDL_fold"/>
</dbReference>
<dbReference type="AlphaFoldDB" id="A0A9P1N1E5"/>
<dbReference type="Pfam" id="PF00059">
    <property type="entry name" value="Lectin_C"/>
    <property type="match status" value="1"/>
</dbReference>
<dbReference type="InterPro" id="IPR001304">
    <property type="entry name" value="C-type_lectin-like"/>
</dbReference>
<dbReference type="CDD" id="cd00037">
    <property type="entry name" value="CLECT"/>
    <property type="match status" value="1"/>
</dbReference>
<feature type="chain" id="PRO_5040199671" description="C-type lectin domain-containing protein" evidence="1">
    <location>
        <begin position="18"/>
        <end position="346"/>
    </location>
</feature>
<evidence type="ECO:0000259" key="2">
    <source>
        <dbReference type="PROSITE" id="PS50041"/>
    </source>
</evidence>
<name>A0A9P1N1E5_9PELO</name>
<dbReference type="Gene3D" id="3.10.100.10">
    <property type="entry name" value="Mannose-Binding Protein A, subunit A"/>
    <property type="match status" value="1"/>
</dbReference>
<dbReference type="Proteomes" id="UP001152747">
    <property type="component" value="Unassembled WGS sequence"/>
</dbReference>
<keyword evidence="4" id="KW-1185">Reference proteome</keyword>
<sequence>MIKIVLLFSVVFSLTQAKSCHEGEYLDPSGELCYIVNSQYAQFGSAEKMCQNYAGYNLAKIPTAIDNNFLTQLTSKLGKTFWIGLQKDVSSDKFQWIDGTPLTFQNWAGNADADPSTCGFFNSTDGKWRQARCSYQAHVICSGPARDDGPTVSPPTPRKETESLFFVLDAESLGDPNSNQIAKNFYGKQRDFVVSLIKTLLANPNSGSNTCSYLAGYSMYGYSLSKYDFNIGYANDPYGVIYGLGTTNWDSTTKLFSTISDAITGVKTFTWNQTPSDFGYSTLIFLTARQDLSNLPIFDSPPPQFDDVIVLTLNNSQFKTSYQKLAISSSFSNNDINLVLPYLQCH</sequence>
<accession>A0A9P1N1E5</accession>
<evidence type="ECO:0000313" key="4">
    <source>
        <dbReference type="Proteomes" id="UP001152747"/>
    </source>
</evidence>
<feature type="signal peptide" evidence="1">
    <location>
        <begin position="1"/>
        <end position="17"/>
    </location>
</feature>
<dbReference type="PANTHER" id="PTHR22803">
    <property type="entry name" value="MANNOSE, PHOSPHOLIPASE, LECTIN RECEPTOR RELATED"/>
    <property type="match status" value="1"/>
</dbReference>
<gene>
    <name evidence="3" type="ORF">CAMP_LOCUS6977</name>
</gene>
<organism evidence="3 4">
    <name type="scientific">Caenorhabditis angaria</name>
    <dbReference type="NCBI Taxonomy" id="860376"/>
    <lineage>
        <taxon>Eukaryota</taxon>
        <taxon>Metazoa</taxon>
        <taxon>Ecdysozoa</taxon>
        <taxon>Nematoda</taxon>
        <taxon>Chromadorea</taxon>
        <taxon>Rhabditida</taxon>
        <taxon>Rhabditina</taxon>
        <taxon>Rhabditomorpha</taxon>
        <taxon>Rhabditoidea</taxon>
        <taxon>Rhabditidae</taxon>
        <taxon>Peloderinae</taxon>
        <taxon>Caenorhabditis</taxon>
    </lineage>
</organism>
<proteinExistence type="predicted"/>
<evidence type="ECO:0000313" key="3">
    <source>
        <dbReference type="EMBL" id="CAI5444340.1"/>
    </source>
</evidence>
<dbReference type="InterPro" id="IPR050111">
    <property type="entry name" value="C-type_lectin/snaclec_domain"/>
</dbReference>
<dbReference type="SUPFAM" id="SSF56436">
    <property type="entry name" value="C-type lectin-like"/>
    <property type="match status" value="1"/>
</dbReference>
<dbReference type="SMART" id="SM00034">
    <property type="entry name" value="CLECT"/>
    <property type="match status" value="1"/>
</dbReference>
<dbReference type="InterPro" id="IPR016186">
    <property type="entry name" value="C-type_lectin-like/link_sf"/>
</dbReference>
<dbReference type="OrthoDB" id="5773937at2759"/>